<feature type="compositionally biased region" description="Basic and acidic residues" evidence="1">
    <location>
        <begin position="96"/>
        <end position="111"/>
    </location>
</feature>
<name>M2QP68_CERS8</name>
<dbReference type="EMBL" id="KB445804">
    <property type="protein sequence ID" value="EMD33940.1"/>
    <property type="molecule type" value="Genomic_DNA"/>
</dbReference>
<dbReference type="HOGENOM" id="CLU_1424639_0_0_1"/>
<dbReference type="Proteomes" id="UP000016930">
    <property type="component" value="Unassembled WGS sequence"/>
</dbReference>
<feature type="non-terminal residue" evidence="2">
    <location>
        <position position="191"/>
    </location>
</feature>
<keyword evidence="3" id="KW-1185">Reference proteome</keyword>
<dbReference type="AlphaFoldDB" id="M2QP68"/>
<evidence type="ECO:0000313" key="2">
    <source>
        <dbReference type="EMBL" id="EMD33940.1"/>
    </source>
</evidence>
<evidence type="ECO:0000313" key="3">
    <source>
        <dbReference type="Proteomes" id="UP000016930"/>
    </source>
</evidence>
<sequence length="191" mass="20569">MTMSASTEPISLSSSSEIHLNCETSAKDLRDLREQFTSVSSPEQAARTHGTIEDSLPTAVPSGQSPSAIVPEIPCTDTPLEERYYDGTPDSLLSRRPVEPQTRDQESDGHLELGGQSTRTLPALDMRCDPDTASSNNVSFVSPPPSPTLSTRSSVHFVQPTSLSLRENLASRDGMSSLGLLSPSYGHRRKG</sequence>
<organism evidence="2 3">
    <name type="scientific">Ceriporiopsis subvermispora (strain B)</name>
    <name type="common">White-rot fungus</name>
    <name type="synonym">Gelatoporia subvermispora</name>
    <dbReference type="NCBI Taxonomy" id="914234"/>
    <lineage>
        <taxon>Eukaryota</taxon>
        <taxon>Fungi</taxon>
        <taxon>Dikarya</taxon>
        <taxon>Basidiomycota</taxon>
        <taxon>Agaricomycotina</taxon>
        <taxon>Agaricomycetes</taxon>
        <taxon>Polyporales</taxon>
        <taxon>Gelatoporiaceae</taxon>
        <taxon>Gelatoporia</taxon>
    </lineage>
</organism>
<gene>
    <name evidence="2" type="ORF">CERSUDRAFT_107733</name>
</gene>
<reference evidence="2 3" key="1">
    <citation type="journal article" date="2012" name="Proc. Natl. Acad. Sci. U.S.A.">
        <title>Comparative genomics of Ceriporiopsis subvermispora and Phanerochaete chrysosporium provide insight into selective ligninolysis.</title>
        <authorList>
            <person name="Fernandez-Fueyo E."/>
            <person name="Ruiz-Duenas F.J."/>
            <person name="Ferreira P."/>
            <person name="Floudas D."/>
            <person name="Hibbett D.S."/>
            <person name="Canessa P."/>
            <person name="Larrondo L.F."/>
            <person name="James T.Y."/>
            <person name="Seelenfreund D."/>
            <person name="Lobos S."/>
            <person name="Polanco R."/>
            <person name="Tello M."/>
            <person name="Honda Y."/>
            <person name="Watanabe T."/>
            <person name="Watanabe T."/>
            <person name="Ryu J.S."/>
            <person name="Kubicek C.P."/>
            <person name="Schmoll M."/>
            <person name="Gaskell J."/>
            <person name="Hammel K.E."/>
            <person name="St John F.J."/>
            <person name="Vanden Wymelenberg A."/>
            <person name="Sabat G."/>
            <person name="Splinter BonDurant S."/>
            <person name="Syed K."/>
            <person name="Yadav J.S."/>
            <person name="Doddapaneni H."/>
            <person name="Subramanian V."/>
            <person name="Lavin J.L."/>
            <person name="Oguiza J.A."/>
            <person name="Perez G."/>
            <person name="Pisabarro A.G."/>
            <person name="Ramirez L."/>
            <person name="Santoyo F."/>
            <person name="Master E."/>
            <person name="Coutinho P.M."/>
            <person name="Henrissat B."/>
            <person name="Lombard V."/>
            <person name="Magnuson J.K."/>
            <person name="Kuees U."/>
            <person name="Hori C."/>
            <person name="Igarashi K."/>
            <person name="Samejima M."/>
            <person name="Held B.W."/>
            <person name="Barry K.W."/>
            <person name="LaButti K.M."/>
            <person name="Lapidus A."/>
            <person name="Lindquist E.A."/>
            <person name="Lucas S.M."/>
            <person name="Riley R."/>
            <person name="Salamov A.A."/>
            <person name="Hoffmeister D."/>
            <person name="Schwenk D."/>
            <person name="Hadar Y."/>
            <person name="Yarden O."/>
            <person name="de Vries R.P."/>
            <person name="Wiebenga A."/>
            <person name="Stenlid J."/>
            <person name="Eastwood D."/>
            <person name="Grigoriev I.V."/>
            <person name="Berka R.M."/>
            <person name="Blanchette R.A."/>
            <person name="Kersten P."/>
            <person name="Martinez A.T."/>
            <person name="Vicuna R."/>
            <person name="Cullen D."/>
        </authorList>
    </citation>
    <scope>NUCLEOTIDE SEQUENCE [LARGE SCALE GENOMIC DNA]</scope>
    <source>
        <strain evidence="2 3">B</strain>
    </source>
</reference>
<accession>M2QP68</accession>
<protein>
    <submittedName>
        <fullName evidence="2">Uncharacterized protein</fullName>
    </submittedName>
</protein>
<proteinExistence type="predicted"/>
<feature type="region of interest" description="Disordered" evidence="1">
    <location>
        <begin position="168"/>
        <end position="191"/>
    </location>
</feature>
<evidence type="ECO:0000256" key="1">
    <source>
        <dbReference type="SAM" id="MobiDB-lite"/>
    </source>
</evidence>
<feature type="region of interest" description="Disordered" evidence="1">
    <location>
        <begin position="36"/>
        <end position="154"/>
    </location>
</feature>